<comment type="caution">
    <text evidence="2">The sequence shown here is derived from an EMBL/GenBank/DDBJ whole genome shotgun (WGS) entry which is preliminary data.</text>
</comment>
<keyword evidence="3" id="KW-1185">Reference proteome</keyword>
<dbReference type="Proteomes" id="UP001433268">
    <property type="component" value="Unassembled WGS sequence"/>
</dbReference>
<dbReference type="RefSeq" id="XP_066666240.1">
    <property type="nucleotide sequence ID" value="XM_066814278.1"/>
</dbReference>
<feature type="compositionally biased region" description="Polar residues" evidence="1">
    <location>
        <begin position="78"/>
        <end position="102"/>
    </location>
</feature>
<evidence type="ECO:0000313" key="2">
    <source>
        <dbReference type="EMBL" id="KAK8075300.1"/>
    </source>
</evidence>
<protein>
    <submittedName>
        <fullName evidence="2">Uncharacterized protein</fullName>
    </submittedName>
</protein>
<sequence length="102" mass="11189">MANFQHPEFCVKDWAKFAAKRGMTKDAGHDRYETTTKIFTPAKPVIKRRRRLSGKPAADSVSEIEEENAGVIDDGQDVPSNLTAAPSGSTSSRPLPQHATQH</sequence>
<proteinExistence type="predicted"/>
<reference evidence="2 3" key="1">
    <citation type="submission" date="2023-01" db="EMBL/GenBank/DDBJ databases">
        <title>Analysis of 21 Apiospora genomes using comparative genomics revels a genus with tremendous synthesis potential of carbohydrate active enzymes and secondary metabolites.</title>
        <authorList>
            <person name="Sorensen T."/>
        </authorList>
    </citation>
    <scope>NUCLEOTIDE SEQUENCE [LARGE SCALE GENOMIC DNA]</scope>
    <source>
        <strain evidence="2 3">CBS 114990</strain>
    </source>
</reference>
<evidence type="ECO:0000256" key="1">
    <source>
        <dbReference type="SAM" id="MobiDB-lite"/>
    </source>
</evidence>
<dbReference type="EMBL" id="JAQQWN010000007">
    <property type="protein sequence ID" value="KAK8075300.1"/>
    <property type="molecule type" value="Genomic_DNA"/>
</dbReference>
<evidence type="ECO:0000313" key="3">
    <source>
        <dbReference type="Proteomes" id="UP001433268"/>
    </source>
</evidence>
<accession>A0ABR1VVM3</accession>
<feature type="region of interest" description="Disordered" evidence="1">
    <location>
        <begin position="47"/>
        <end position="102"/>
    </location>
</feature>
<organism evidence="2 3">
    <name type="scientific">Apiospora hydei</name>
    <dbReference type="NCBI Taxonomy" id="1337664"/>
    <lineage>
        <taxon>Eukaryota</taxon>
        <taxon>Fungi</taxon>
        <taxon>Dikarya</taxon>
        <taxon>Ascomycota</taxon>
        <taxon>Pezizomycotina</taxon>
        <taxon>Sordariomycetes</taxon>
        <taxon>Xylariomycetidae</taxon>
        <taxon>Amphisphaeriales</taxon>
        <taxon>Apiosporaceae</taxon>
        <taxon>Apiospora</taxon>
    </lineage>
</organism>
<dbReference type="GeneID" id="92047338"/>
<name>A0ABR1VVM3_9PEZI</name>
<gene>
    <name evidence="2" type="ORF">PG997_009963</name>
</gene>